<dbReference type="InterPro" id="IPR028082">
    <property type="entry name" value="Peripla_BP_I"/>
</dbReference>
<sequence>MTRPTLDDVAREAGCSAKTVSNVVLGRPGASAATRARVEQAIARLGYVADPSGRQLASGRTGRIAVVVPDLHQPYFAETAERLILEIERAGMSSTLVIAGDQESELRAVASAQDVDGVIVCPHWLRDDLFDRSPPSRPTVQLGSGPTRVFDRVVMGEYEGFRRLTSHLLGQGRRRIALIWTGAEGVAPEGARYEGYRDALEEAGVALDPGLIAFGSDWDRRASGFEAMIALLASGRRFDAVLCVNDAMAIGAMRALRMRGVRVPGDVAVTGFDDTVEGAHLVPSLTSVSPRTGEMAATAVRLLRERVEGESGPPREVLVGVDLIVRDSG</sequence>
<dbReference type="CDD" id="cd01392">
    <property type="entry name" value="HTH_LacI"/>
    <property type="match status" value="1"/>
</dbReference>
<dbReference type="GO" id="GO:0000976">
    <property type="term" value="F:transcription cis-regulatory region binding"/>
    <property type="evidence" value="ECO:0007669"/>
    <property type="project" value="TreeGrafter"/>
</dbReference>
<dbReference type="PANTHER" id="PTHR30146">
    <property type="entry name" value="LACI-RELATED TRANSCRIPTIONAL REPRESSOR"/>
    <property type="match status" value="1"/>
</dbReference>
<evidence type="ECO:0000313" key="5">
    <source>
        <dbReference type="EMBL" id="MBO3665133.1"/>
    </source>
</evidence>
<name>A0A939QLI0_9MICO</name>
<dbReference type="GO" id="GO:0003700">
    <property type="term" value="F:DNA-binding transcription factor activity"/>
    <property type="evidence" value="ECO:0007669"/>
    <property type="project" value="TreeGrafter"/>
</dbReference>
<dbReference type="SUPFAM" id="SSF53822">
    <property type="entry name" value="Periplasmic binding protein-like I"/>
    <property type="match status" value="1"/>
</dbReference>
<evidence type="ECO:0000256" key="1">
    <source>
        <dbReference type="ARBA" id="ARBA00023015"/>
    </source>
</evidence>
<dbReference type="InterPro" id="IPR000843">
    <property type="entry name" value="HTH_LacI"/>
</dbReference>
<dbReference type="Pfam" id="PF13377">
    <property type="entry name" value="Peripla_BP_3"/>
    <property type="match status" value="1"/>
</dbReference>
<keyword evidence="1" id="KW-0805">Transcription regulation</keyword>
<dbReference type="Gene3D" id="3.40.50.2300">
    <property type="match status" value="2"/>
</dbReference>
<gene>
    <name evidence="5" type="ORF">J5V96_16660</name>
</gene>
<dbReference type="SUPFAM" id="SSF47413">
    <property type="entry name" value="lambda repressor-like DNA-binding domains"/>
    <property type="match status" value="1"/>
</dbReference>
<dbReference type="PANTHER" id="PTHR30146:SF109">
    <property type="entry name" value="HTH-TYPE TRANSCRIPTIONAL REGULATOR GALS"/>
    <property type="match status" value="1"/>
</dbReference>
<proteinExistence type="predicted"/>
<comment type="caution">
    <text evidence="5">The sequence shown here is derived from an EMBL/GenBank/DDBJ whole genome shotgun (WGS) entry which is preliminary data.</text>
</comment>
<keyword evidence="6" id="KW-1185">Reference proteome</keyword>
<evidence type="ECO:0000256" key="3">
    <source>
        <dbReference type="ARBA" id="ARBA00023163"/>
    </source>
</evidence>
<dbReference type="InterPro" id="IPR010982">
    <property type="entry name" value="Lambda_DNA-bd_dom_sf"/>
</dbReference>
<organism evidence="5 6">
    <name type="scientific">Microbacterium stercoris</name>
    <dbReference type="NCBI Taxonomy" id="2820289"/>
    <lineage>
        <taxon>Bacteria</taxon>
        <taxon>Bacillati</taxon>
        <taxon>Actinomycetota</taxon>
        <taxon>Actinomycetes</taxon>
        <taxon>Micrococcales</taxon>
        <taxon>Microbacteriaceae</taxon>
        <taxon>Microbacterium</taxon>
    </lineage>
</organism>
<accession>A0A939QLI0</accession>
<dbReference type="CDD" id="cd06267">
    <property type="entry name" value="PBP1_LacI_sugar_binding-like"/>
    <property type="match status" value="1"/>
</dbReference>
<keyword evidence="3" id="KW-0804">Transcription</keyword>
<protein>
    <submittedName>
        <fullName evidence="5">LacI family DNA-binding transcriptional regulator</fullName>
    </submittedName>
</protein>
<dbReference type="Pfam" id="PF00356">
    <property type="entry name" value="LacI"/>
    <property type="match status" value="1"/>
</dbReference>
<dbReference type="InterPro" id="IPR046335">
    <property type="entry name" value="LacI/GalR-like_sensor"/>
</dbReference>
<evidence type="ECO:0000313" key="6">
    <source>
        <dbReference type="Proteomes" id="UP000680132"/>
    </source>
</evidence>
<evidence type="ECO:0000256" key="2">
    <source>
        <dbReference type="ARBA" id="ARBA00023125"/>
    </source>
</evidence>
<dbReference type="Proteomes" id="UP000680132">
    <property type="component" value="Unassembled WGS sequence"/>
</dbReference>
<dbReference type="AlphaFoldDB" id="A0A939QLI0"/>
<dbReference type="SMART" id="SM00354">
    <property type="entry name" value="HTH_LACI"/>
    <property type="match status" value="1"/>
</dbReference>
<reference evidence="5" key="1">
    <citation type="submission" date="2021-03" db="EMBL/GenBank/DDBJ databases">
        <title>Microbacterium sp. nov., a novel actinobacterium isolated from cow dung.</title>
        <authorList>
            <person name="Zhang L."/>
        </authorList>
    </citation>
    <scope>NUCLEOTIDE SEQUENCE</scope>
    <source>
        <strain evidence="5">NEAU-LLB</strain>
    </source>
</reference>
<evidence type="ECO:0000259" key="4">
    <source>
        <dbReference type="PROSITE" id="PS50932"/>
    </source>
</evidence>
<feature type="domain" description="HTH lacI-type" evidence="4">
    <location>
        <begin position="4"/>
        <end position="58"/>
    </location>
</feature>
<keyword evidence="2 5" id="KW-0238">DNA-binding</keyword>
<dbReference type="RefSeq" id="WP_208505548.1">
    <property type="nucleotide sequence ID" value="NZ_JAGFOA010000008.1"/>
</dbReference>
<dbReference type="Gene3D" id="1.10.260.40">
    <property type="entry name" value="lambda repressor-like DNA-binding domains"/>
    <property type="match status" value="1"/>
</dbReference>
<dbReference type="PROSITE" id="PS50932">
    <property type="entry name" value="HTH_LACI_2"/>
    <property type="match status" value="1"/>
</dbReference>
<dbReference type="EMBL" id="JAGFOA010000008">
    <property type="protein sequence ID" value="MBO3665133.1"/>
    <property type="molecule type" value="Genomic_DNA"/>
</dbReference>